<evidence type="ECO:0000313" key="1">
    <source>
        <dbReference type="EMBL" id="JAH33934.1"/>
    </source>
</evidence>
<accession>A0A0E9RXJ6</accession>
<dbReference type="AlphaFoldDB" id="A0A0E9RXJ6"/>
<organism evidence="1">
    <name type="scientific">Anguilla anguilla</name>
    <name type="common">European freshwater eel</name>
    <name type="synonym">Muraena anguilla</name>
    <dbReference type="NCBI Taxonomy" id="7936"/>
    <lineage>
        <taxon>Eukaryota</taxon>
        <taxon>Metazoa</taxon>
        <taxon>Chordata</taxon>
        <taxon>Craniata</taxon>
        <taxon>Vertebrata</taxon>
        <taxon>Euteleostomi</taxon>
        <taxon>Actinopterygii</taxon>
        <taxon>Neopterygii</taxon>
        <taxon>Teleostei</taxon>
        <taxon>Anguilliformes</taxon>
        <taxon>Anguillidae</taxon>
        <taxon>Anguilla</taxon>
    </lineage>
</organism>
<name>A0A0E9RXJ6_ANGAN</name>
<proteinExistence type="predicted"/>
<dbReference type="EMBL" id="GBXM01074643">
    <property type="protein sequence ID" value="JAH33934.1"/>
    <property type="molecule type" value="Transcribed_RNA"/>
</dbReference>
<protein>
    <submittedName>
        <fullName evidence="1">Uncharacterized protein</fullName>
    </submittedName>
</protein>
<sequence length="22" mass="2657">MNCKILKVSKQRMRLNTDNNCF</sequence>
<reference evidence="1" key="1">
    <citation type="submission" date="2014-11" db="EMBL/GenBank/DDBJ databases">
        <authorList>
            <person name="Amaro Gonzalez C."/>
        </authorList>
    </citation>
    <scope>NUCLEOTIDE SEQUENCE</scope>
</reference>
<reference evidence="1" key="2">
    <citation type="journal article" date="2015" name="Fish Shellfish Immunol.">
        <title>Early steps in the European eel (Anguilla anguilla)-Vibrio vulnificus interaction in the gills: Role of the RtxA13 toxin.</title>
        <authorList>
            <person name="Callol A."/>
            <person name="Pajuelo D."/>
            <person name="Ebbesson L."/>
            <person name="Teles M."/>
            <person name="MacKenzie S."/>
            <person name="Amaro C."/>
        </authorList>
    </citation>
    <scope>NUCLEOTIDE SEQUENCE</scope>
</reference>